<keyword evidence="3" id="KW-0378">Hydrolase</keyword>
<dbReference type="SMART" id="SM00824">
    <property type="entry name" value="PKS_TE"/>
    <property type="match status" value="1"/>
</dbReference>
<evidence type="ECO:0000313" key="3">
    <source>
        <dbReference type="EMBL" id="REK89592.1"/>
    </source>
</evidence>
<dbReference type="Gene3D" id="3.40.50.1820">
    <property type="entry name" value="alpha/beta hydrolase"/>
    <property type="match status" value="1"/>
</dbReference>
<keyword evidence="4" id="KW-1185">Reference proteome</keyword>
<dbReference type="SUPFAM" id="SSF53474">
    <property type="entry name" value="alpha/beta-Hydrolases"/>
    <property type="match status" value="1"/>
</dbReference>
<dbReference type="Proteomes" id="UP000262477">
    <property type="component" value="Unassembled WGS sequence"/>
</dbReference>
<dbReference type="Pfam" id="PF00975">
    <property type="entry name" value="Thioesterase"/>
    <property type="match status" value="1"/>
</dbReference>
<proteinExistence type="predicted"/>
<dbReference type="InterPro" id="IPR020802">
    <property type="entry name" value="TesA-like"/>
</dbReference>
<dbReference type="AlphaFoldDB" id="A0A371Q4J5"/>
<reference evidence="3 4" key="1">
    <citation type="submission" date="2018-08" db="EMBL/GenBank/DDBJ databases">
        <title>Streptomyces NEAU-D10 sp. nov., a novel Actinomycete isolated from soil.</title>
        <authorList>
            <person name="Jin L."/>
        </authorList>
    </citation>
    <scope>NUCLEOTIDE SEQUENCE [LARGE SCALE GENOMIC DNA]</scope>
    <source>
        <strain evidence="3 4">NEAU-D10</strain>
    </source>
</reference>
<evidence type="ECO:0000313" key="4">
    <source>
        <dbReference type="Proteomes" id="UP000262477"/>
    </source>
</evidence>
<dbReference type="OrthoDB" id="2472181at2"/>
<evidence type="ECO:0000256" key="1">
    <source>
        <dbReference type="SAM" id="MobiDB-lite"/>
    </source>
</evidence>
<gene>
    <name evidence="3" type="ORF">DY245_14705</name>
</gene>
<feature type="compositionally biased region" description="Low complexity" evidence="1">
    <location>
        <begin position="301"/>
        <end position="313"/>
    </location>
</feature>
<feature type="region of interest" description="Disordered" evidence="1">
    <location>
        <begin position="299"/>
        <end position="321"/>
    </location>
</feature>
<dbReference type="GO" id="GO:0016787">
    <property type="term" value="F:hydrolase activity"/>
    <property type="evidence" value="ECO:0007669"/>
    <property type="project" value="UniProtKB-KW"/>
</dbReference>
<accession>A0A371Q4J5</accession>
<feature type="domain" description="Thioesterase TesA-like" evidence="2">
    <location>
        <begin position="63"/>
        <end position="300"/>
    </location>
</feature>
<dbReference type="EMBL" id="QUAC01000116">
    <property type="protein sequence ID" value="REK89592.1"/>
    <property type="molecule type" value="Genomic_DNA"/>
</dbReference>
<dbReference type="InterPro" id="IPR001031">
    <property type="entry name" value="Thioesterase"/>
</dbReference>
<evidence type="ECO:0000259" key="2">
    <source>
        <dbReference type="SMART" id="SM00824"/>
    </source>
</evidence>
<sequence>MLTILDSVRPVQLVRTLAPGGEPRHGPRRPTVNMIDKERCEVGGSLVCLKASGGRHAVVFIHPASGSAASFRALQPHLRSDCSVYAFQSPGISPDRPRSIEGIAEAYLTEFLSADSRSTPIFVGWSFSGPVAVEMARLCEERGVKPAGVILLDSATHEVLGSRTTDLATEVGGLFGIDMPQSQASSVDGLLDHAAAVIAVSSNTPGLTGQDLRPFWDIYSWHQGIFDESWHAKPCAAPLLVIRARDETGWNAAPDCLGWSEVVNRPASIAWAGGTHYTMMDDSRLGDVARIIEQAVDSWVGDPGTPGDPAPGDEVASVAKT</sequence>
<organism evidence="3 4">
    <name type="scientific">Streptomyces inhibens</name>
    <dbReference type="NCBI Taxonomy" id="2293571"/>
    <lineage>
        <taxon>Bacteria</taxon>
        <taxon>Bacillati</taxon>
        <taxon>Actinomycetota</taxon>
        <taxon>Actinomycetes</taxon>
        <taxon>Kitasatosporales</taxon>
        <taxon>Streptomycetaceae</taxon>
        <taxon>Streptomyces</taxon>
    </lineage>
</organism>
<comment type="caution">
    <text evidence="3">The sequence shown here is derived from an EMBL/GenBank/DDBJ whole genome shotgun (WGS) entry which is preliminary data.</text>
</comment>
<name>A0A371Q4J5_STRIH</name>
<protein>
    <submittedName>
        <fullName evidence="3">Alpha/beta fold hydrolase</fullName>
    </submittedName>
</protein>
<dbReference type="InterPro" id="IPR029058">
    <property type="entry name" value="AB_hydrolase_fold"/>
</dbReference>